<accession>A0A4S2N8K4</accession>
<dbReference type="GO" id="GO:0005634">
    <property type="term" value="C:nucleus"/>
    <property type="evidence" value="ECO:0007669"/>
    <property type="project" value="UniProtKB-SubCell"/>
</dbReference>
<dbReference type="InterPro" id="IPR013896">
    <property type="entry name" value="SNF1_UBA"/>
</dbReference>
<comment type="catalytic activity">
    <reaction evidence="12">
        <text>L-seryl-[protein] + ATP = O-phospho-L-seryl-[protein] + ADP + H(+)</text>
        <dbReference type="Rhea" id="RHEA:17989"/>
        <dbReference type="Rhea" id="RHEA-COMP:9863"/>
        <dbReference type="Rhea" id="RHEA-COMP:11604"/>
        <dbReference type="ChEBI" id="CHEBI:15378"/>
        <dbReference type="ChEBI" id="CHEBI:29999"/>
        <dbReference type="ChEBI" id="CHEBI:30616"/>
        <dbReference type="ChEBI" id="CHEBI:83421"/>
        <dbReference type="ChEBI" id="CHEBI:456216"/>
        <dbReference type="EC" id="2.7.11.1"/>
    </reaction>
</comment>
<evidence type="ECO:0000256" key="4">
    <source>
        <dbReference type="ARBA" id="ARBA00022527"/>
    </source>
</evidence>
<dbReference type="GO" id="GO:0106310">
    <property type="term" value="F:protein serine kinase activity"/>
    <property type="evidence" value="ECO:0007669"/>
    <property type="project" value="RHEA"/>
</dbReference>
<evidence type="ECO:0000256" key="2">
    <source>
        <dbReference type="ARBA" id="ARBA00006234"/>
    </source>
</evidence>
<dbReference type="InParanoid" id="A0A4S2N8K4"/>
<feature type="compositionally biased region" description="Low complexity" evidence="14">
    <location>
        <begin position="729"/>
        <end position="745"/>
    </location>
</feature>
<dbReference type="Pfam" id="PF00069">
    <property type="entry name" value="Pkinase"/>
    <property type="match status" value="1"/>
</dbReference>
<dbReference type="Gene3D" id="3.30.310.80">
    <property type="entry name" value="Kinase associated domain 1, KA1"/>
    <property type="match status" value="1"/>
</dbReference>
<dbReference type="InterPro" id="IPR028375">
    <property type="entry name" value="KA1/Ssp2_C"/>
</dbReference>
<comment type="subcellular location">
    <subcellularLocation>
        <location evidence="1">Nucleus</location>
    </subcellularLocation>
</comment>
<comment type="catalytic activity">
    <reaction evidence="11">
        <text>L-threonyl-[protein] + ATP = O-phospho-L-threonyl-[protein] + ADP + H(+)</text>
        <dbReference type="Rhea" id="RHEA:46608"/>
        <dbReference type="Rhea" id="RHEA-COMP:11060"/>
        <dbReference type="Rhea" id="RHEA-COMP:11605"/>
        <dbReference type="ChEBI" id="CHEBI:15378"/>
        <dbReference type="ChEBI" id="CHEBI:30013"/>
        <dbReference type="ChEBI" id="CHEBI:30616"/>
        <dbReference type="ChEBI" id="CHEBI:61977"/>
        <dbReference type="ChEBI" id="CHEBI:456216"/>
        <dbReference type="EC" id="2.7.11.1"/>
    </reaction>
</comment>
<evidence type="ECO:0000256" key="14">
    <source>
        <dbReference type="SAM" id="MobiDB-lite"/>
    </source>
</evidence>
<keyword evidence="4" id="KW-0723">Serine/threonine-protein kinase</keyword>
<sequence length="845" mass="93108">MASSRDADTYSRTHTPPINQTSRYAPPRSASSVARHGARPDHKAVSRLGQFRIERTIGEGSFGKVKLAIHEVTGQKVALKFVSQKDLITKDMAGRVEREIQYLQLLRHPHIIKLYNVITTPTDIIMVIEFAGGELFDYLVQYGKMTEDSARRFFQQIISAVEYCHRHKIVHRDLKPENLLLDESLNVKIADFGLSNIMTDGNFLKTSCGSPNYAAPEVINGKLYAGPEVDVWSCGVILFVLLCGTLPFDDEYIPNLFKKIAKGFYTLPSFLSPDAKDLISRMLIVNPMQRITIEEIRKHPWFKKNLPEYLQPPKEEFFDTGVDVTKLPPLKDIDRGPVEKLKSGLHEAVVDELGSKMGYKKADVQAALTKDEPSAIKDAYMIVRENQMMIPKLSTAKNDGFIAQSPPAWNSNLSGPVSPLVKGHESPMLSGLPQRTASPLTLASQGSPAVSGLGITSAEEATINPSPLASQSPASSISILASSMPAYHKAFMDGSPASLAPNPQPRQQPLQRQSRTAYLQGATTNHPSSHAVAGRGRVKATRWQFGIRSRNPPYQAIGCIYRALKKLGAEWTEPESDDEYPTRSDGSGSDSDHEDNDESPIYSDNDDDGYSQHSHNSHQRRRRSNSLTRTRSRRVKIPKDPWVIHARWKKFAPITVPNPSDPTPSPTSTTFAAATNAAVNAANTAAEPTNPDPKDCVYVHLTIQLYQVEHENYLVDFKCAGYERLADPTLSTSKSSTPSHSHPASRVASRQNSAVATPIAGSDGTRTPEVLAAGKQEKRKKKVGFHTALGGEAEEGEMLRIDDTQQQGKKPEVRDGEEKRKEVNSPFPFLDAAGRLIIALAEAGE</sequence>
<evidence type="ECO:0000256" key="1">
    <source>
        <dbReference type="ARBA" id="ARBA00004123"/>
    </source>
</evidence>
<dbReference type="OrthoDB" id="193931at2759"/>
<dbReference type="InterPro" id="IPR008271">
    <property type="entry name" value="Ser/Thr_kinase_AS"/>
</dbReference>
<feature type="region of interest" description="Disordered" evidence="14">
    <location>
        <begin position="492"/>
        <end position="514"/>
    </location>
</feature>
<evidence type="ECO:0000256" key="8">
    <source>
        <dbReference type="ARBA" id="ARBA00022840"/>
    </source>
</evidence>
<dbReference type="Proteomes" id="UP000298138">
    <property type="component" value="Unassembled WGS sequence"/>
</dbReference>
<dbReference type="Gene3D" id="1.10.510.10">
    <property type="entry name" value="Transferase(Phosphotransferase) domain 1"/>
    <property type="match status" value="1"/>
</dbReference>
<dbReference type="GO" id="GO:0005524">
    <property type="term" value="F:ATP binding"/>
    <property type="evidence" value="ECO:0007669"/>
    <property type="project" value="UniProtKB-UniRule"/>
</dbReference>
<evidence type="ECO:0000256" key="13">
    <source>
        <dbReference type="PROSITE-ProRule" id="PRU10141"/>
    </source>
</evidence>
<comment type="similarity">
    <text evidence="2">Belongs to the protein kinase superfamily. CAMK Ser/Thr protein kinase family. SNF1 subfamily.</text>
</comment>
<dbReference type="GO" id="GO:0005737">
    <property type="term" value="C:cytoplasm"/>
    <property type="evidence" value="ECO:0007669"/>
    <property type="project" value="TreeGrafter"/>
</dbReference>
<dbReference type="PROSITE" id="PS00107">
    <property type="entry name" value="PROTEIN_KINASE_ATP"/>
    <property type="match status" value="1"/>
</dbReference>
<dbReference type="InterPro" id="IPR017441">
    <property type="entry name" value="Protein_kinase_ATP_BS"/>
</dbReference>
<dbReference type="InterPro" id="IPR000719">
    <property type="entry name" value="Prot_kinase_dom"/>
</dbReference>
<dbReference type="Pfam" id="PF08587">
    <property type="entry name" value="UBA_2"/>
    <property type="match status" value="1"/>
</dbReference>
<evidence type="ECO:0000256" key="7">
    <source>
        <dbReference type="ARBA" id="ARBA00022777"/>
    </source>
</evidence>
<dbReference type="Pfam" id="PF16579">
    <property type="entry name" value="AdenylateSensor"/>
    <property type="match status" value="2"/>
</dbReference>
<feature type="region of interest" description="Disordered" evidence="14">
    <location>
        <begin position="572"/>
        <end position="634"/>
    </location>
</feature>
<dbReference type="EC" id="2.7.11.1" evidence="3"/>
<dbReference type="SMART" id="SM00220">
    <property type="entry name" value="S_TKc"/>
    <property type="match status" value="1"/>
</dbReference>
<dbReference type="Gene3D" id="1.10.8.10">
    <property type="entry name" value="DNA helicase RuvA subunit, C-terminal domain"/>
    <property type="match status" value="1"/>
</dbReference>
<dbReference type="GO" id="GO:0035556">
    <property type="term" value="P:intracellular signal transduction"/>
    <property type="evidence" value="ECO:0007669"/>
    <property type="project" value="TreeGrafter"/>
</dbReference>
<dbReference type="InterPro" id="IPR011009">
    <property type="entry name" value="Kinase-like_dom_sf"/>
</dbReference>
<keyword evidence="7 16" id="KW-0418">Kinase</keyword>
<dbReference type="STRING" id="341454.A0A4S2N8K4"/>
<dbReference type="SUPFAM" id="SSF56112">
    <property type="entry name" value="Protein kinase-like (PK-like)"/>
    <property type="match status" value="1"/>
</dbReference>
<feature type="compositionally biased region" description="Basic residues" evidence="14">
    <location>
        <begin position="615"/>
        <end position="634"/>
    </location>
</feature>
<feature type="compositionally biased region" description="Polar residues" evidence="14">
    <location>
        <begin position="12"/>
        <end position="23"/>
    </location>
</feature>
<evidence type="ECO:0000259" key="15">
    <source>
        <dbReference type="PROSITE" id="PS50011"/>
    </source>
</evidence>
<dbReference type="FunFam" id="3.30.200.20:FF:000236">
    <property type="entry name" value="Non-specific serine/threonine protein kinase"/>
    <property type="match status" value="1"/>
</dbReference>
<dbReference type="PANTHER" id="PTHR24346">
    <property type="entry name" value="MAP/MICROTUBULE AFFINITY-REGULATING KINASE"/>
    <property type="match status" value="1"/>
</dbReference>
<evidence type="ECO:0000256" key="6">
    <source>
        <dbReference type="ARBA" id="ARBA00022741"/>
    </source>
</evidence>
<keyword evidence="10" id="KW-0119">Carbohydrate metabolism</keyword>
<dbReference type="GO" id="GO:0004674">
    <property type="term" value="F:protein serine/threonine kinase activity"/>
    <property type="evidence" value="ECO:0007669"/>
    <property type="project" value="UniProtKB-KW"/>
</dbReference>
<evidence type="ECO:0000256" key="5">
    <source>
        <dbReference type="ARBA" id="ARBA00022679"/>
    </source>
</evidence>
<dbReference type="EMBL" id="ML220112">
    <property type="protein sequence ID" value="TGZ85556.1"/>
    <property type="molecule type" value="Genomic_DNA"/>
</dbReference>
<dbReference type="CDD" id="cd14079">
    <property type="entry name" value="STKc_AMPK_alpha"/>
    <property type="match status" value="1"/>
</dbReference>
<evidence type="ECO:0000313" key="17">
    <source>
        <dbReference type="Proteomes" id="UP000298138"/>
    </source>
</evidence>
<feature type="domain" description="Protein kinase" evidence="15">
    <location>
        <begin position="51"/>
        <end position="302"/>
    </location>
</feature>
<dbReference type="FunCoup" id="A0A4S2N8K4">
    <property type="interactions" value="979"/>
</dbReference>
<keyword evidence="5" id="KW-0808">Transferase</keyword>
<evidence type="ECO:0000256" key="11">
    <source>
        <dbReference type="ARBA" id="ARBA00047899"/>
    </source>
</evidence>
<feature type="compositionally biased region" description="Low complexity" evidence="14">
    <location>
        <begin position="505"/>
        <end position="514"/>
    </location>
</feature>
<feature type="compositionally biased region" description="Basic and acidic residues" evidence="14">
    <location>
        <begin position="797"/>
        <end position="823"/>
    </location>
</feature>
<protein>
    <recommendedName>
        <fullName evidence="3">non-specific serine/threonine protein kinase</fullName>
        <ecNumber evidence="3">2.7.11.1</ecNumber>
    </recommendedName>
</protein>
<dbReference type="AlphaFoldDB" id="A0A4S2N8K4"/>
<feature type="binding site" evidence="13">
    <location>
        <position position="80"/>
    </location>
    <ligand>
        <name>ATP</name>
        <dbReference type="ChEBI" id="CHEBI:30616"/>
    </ligand>
</feature>
<keyword evidence="9" id="KW-0539">Nucleus</keyword>
<evidence type="ECO:0000256" key="9">
    <source>
        <dbReference type="ARBA" id="ARBA00023242"/>
    </source>
</evidence>
<evidence type="ECO:0000256" key="12">
    <source>
        <dbReference type="ARBA" id="ARBA00048679"/>
    </source>
</evidence>
<organism evidence="16 17">
    <name type="scientific">Ascodesmis nigricans</name>
    <dbReference type="NCBI Taxonomy" id="341454"/>
    <lineage>
        <taxon>Eukaryota</taxon>
        <taxon>Fungi</taxon>
        <taxon>Dikarya</taxon>
        <taxon>Ascomycota</taxon>
        <taxon>Pezizomycotina</taxon>
        <taxon>Pezizomycetes</taxon>
        <taxon>Pezizales</taxon>
        <taxon>Ascodesmidaceae</taxon>
        <taxon>Ascodesmis</taxon>
    </lineage>
</organism>
<feature type="compositionally biased region" description="Acidic residues" evidence="14">
    <location>
        <begin position="592"/>
        <end position="609"/>
    </location>
</feature>
<reference evidence="16 17" key="1">
    <citation type="submission" date="2019-04" db="EMBL/GenBank/DDBJ databases">
        <title>Comparative genomics and transcriptomics to analyze fruiting body development in filamentous ascomycetes.</title>
        <authorList>
            <consortium name="DOE Joint Genome Institute"/>
            <person name="Lutkenhaus R."/>
            <person name="Traeger S."/>
            <person name="Breuer J."/>
            <person name="Kuo A."/>
            <person name="Lipzen A."/>
            <person name="Pangilinan J."/>
            <person name="Dilworth D."/>
            <person name="Sandor L."/>
            <person name="Poggeler S."/>
            <person name="Barry K."/>
            <person name="Grigoriev I.V."/>
            <person name="Nowrousian M."/>
        </authorList>
    </citation>
    <scope>NUCLEOTIDE SEQUENCE [LARGE SCALE GENOMIC DNA]</scope>
    <source>
        <strain evidence="16 17">CBS 389.68</strain>
    </source>
</reference>
<gene>
    <name evidence="16" type="ORF">EX30DRAFT_326717</name>
</gene>
<dbReference type="Gene3D" id="3.30.200.20">
    <property type="entry name" value="Phosphorylase Kinase, domain 1"/>
    <property type="match status" value="1"/>
</dbReference>
<dbReference type="PROSITE" id="PS50011">
    <property type="entry name" value="PROTEIN_KINASE_DOM"/>
    <property type="match status" value="1"/>
</dbReference>
<proteinExistence type="inferred from homology"/>
<dbReference type="InterPro" id="IPR032270">
    <property type="entry name" value="AMPK_C"/>
</dbReference>
<dbReference type="FunFam" id="1.10.510.10:FF:000544">
    <property type="entry name" value="Non-specific serine/threonine protein kinase"/>
    <property type="match status" value="1"/>
</dbReference>
<feature type="region of interest" description="Disordered" evidence="14">
    <location>
        <begin position="729"/>
        <end position="767"/>
    </location>
</feature>
<evidence type="ECO:0000256" key="10">
    <source>
        <dbReference type="ARBA" id="ARBA00023277"/>
    </source>
</evidence>
<evidence type="ECO:0000256" key="3">
    <source>
        <dbReference type="ARBA" id="ARBA00012513"/>
    </source>
</evidence>
<keyword evidence="17" id="KW-1185">Reference proteome</keyword>
<evidence type="ECO:0000313" key="16">
    <source>
        <dbReference type="EMBL" id="TGZ85556.1"/>
    </source>
</evidence>
<feature type="region of interest" description="Disordered" evidence="14">
    <location>
        <begin position="788"/>
        <end position="826"/>
    </location>
</feature>
<dbReference type="PANTHER" id="PTHR24346:SF110">
    <property type="entry name" value="NON-SPECIFIC SERINE_THREONINE PROTEIN KINASE"/>
    <property type="match status" value="1"/>
</dbReference>
<feature type="compositionally biased region" description="Basic and acidic residues" evidence="14">
    <location>
        <begin position="1"/>
        <end position="11"/>
    </location>
</feature>
<dbReference type="SUPFAM" id="SSF103243">
    <property type="entry name" value="KA1-like"/>
    <property type="match status" value="1"/>
</dbReference>
<dbReference type="CDD" id="cd14334">
    <property type="entry name" value="UBA_SNF1_fungi"/>
    <property type="match status" value="1"/>
</dbReference>
<dbReference type="PROSITE" id="PS00108">
    <property type="entry name" value="PROTEIN_KINASE_ST"/>
    <property type="match status" value="1"/>
</dbReference>
<feature type="region of interest" description="Disordered" evidence="14">
    <location>
        <begin position="1"/>
        <end position="42"/>
    </location>
</feature>
<name>A0A4S2N8K4_9PEZI</name>
<keyword evidence="8 13" id="KW-0067">ATP-binding</keyword>
<keyword evidence="6 13" id="KW-0547">Nucleotide-binding</keyword>